<feature type="domain" description="Beta-Casp" evidence="6">
    <location>
        <begin position="342"/>
        <end position="464"/>
    </location>
</feature>
<dbReference type="InterPro" id="IPR027074">
    <property type="entry name" value="Integrator_9su"/>
</dbReference>
<reference evidence="7" key="1">
    <citation type="submission" date="2023-10" db="EMBL/GenBank/DDBJ databases">
        <title>Genome assembly of Pristionchus species.</title>
        <authorList>
            <person name="Yoshida K."/>
            <person name="Sommer R.J."/>
        </authorList>
    </citation>
    <scope>NUCLEOTIDE SEQUENCE</scope>
    <source>
        <strain evidence="7">RS0144</strain>
    </source>
</reference>
<gene>
    <name evidence="7" type="ORF">PENTCL1PPCAC_2759</name>
</gene>
<dbReference type="GO" id="GO:0032039">
    <property type="term" value="C:integrator complex"/>
    <property type="evidence" value="ECO:0007669"/>
    <property type="project" value="InterPro"/>
</dbReference>
<evidence type="ECO:0000256" key="5">
    <source>
        <dbReference type="ARBA" id="ARBA00023242"/>
    </source>
</evidence>
<dbReference type="InterPro" id="IPR022712">
    <property type="entry name" value="Beta_Casp"/>
</dbReference>
<evidence type="ECO:0000256" key="2">
    <source>
        <dbReference type="ARBA" id="ARBA00004496"/>
    </source>
</evidence>
<dbReference type="GO" id="GO:0005737">
    <property type="term" value="C:cytoplasm"/>
    <property type="evidence" value="ECO:0007669"/>
    <property type="project" value="UniProtKB-SubCell"/>
</dbReference>
<evidence type="ECO:0000259" key="6">
    <source>
        <dbReference type="SMART" id="SM01027"/>
    </source>
</evidence>
<protein>
    <recommendedName>
        <fullName evidence="6">Beta-Casp domain-containing protein</fullName>
    </recommendedName>
</protein>
<sequence>GLCFPVFASFRCNFEPNLSIVLSRIVVPFQSWLPGAMSKTSSPNFMQLTCMAWTPNRPCMVMRFPNTTIMMDCALDMTSLSQFTPFMYSMSERLKRCDSYPSSNLHYIKQICGKHYVEAMPEMHPVPLCSMSMDQVDAILISNWNSLLALPFYTEGTGFCGRVYASEPTLQYGTLMMEELMEYFERVTHNKSDNEWKDPEVYADFRNPPMRSPLEWREMYSEETMKKALERIRVVAFTQPVTIDGNIKATSYCSGYAIGACNWVISKDSERFGYLSASASRSLHTRAVDWQPFKDLDTLVVTSLCTLRDNDPEKNARAMMNAVMETVKQSGSVILPINPCGLMFDLLDLLAKTLDAAMDIPIYVISPVAKRALAFANVYPEWLSDGHQERVYMPEEPFRHHRMMENRKIKVYDSIYGDFSRELRTPCVVIAGHPSLRVGDAPHLIEMWGNDPRNLVIISDSDYPPQEVYGPFEELKIRYLYYPIDCRVDFQQLNQNILPGLKPSVLVVPDAYTRGQPDVPNTCIEFNPLTPLRHEETATIPSKSRKRKIRIHPEIAAQLKPRGFSAHPERGICSLKGVLNCYDNELHLVPAPPSASTATRPAYTGRLTADTLAKSLAKAGLTVAVSKEDGKTLFSIEKWNAVISLSPDGLHTNIRAPKEHRPKLSEAISASLLAI</sequence>
<dbReference type="InterPro" id="IPR036866">
    <property type="entry name" value="RibonucZ/Hydroxyglut_hydro"/>
</dbReference>
<evidence type="ECO:0000256" key="4">
    <source>
        <dbReference type="ARBA" id="ARBA00022490"/>
    </source>
</evidence>
<dbReference type="InterPro" id="IPR001279">
    <property type="entry name" value="Metallo-B-lactamas"/>
</dbReference>
<dbReference type="SUPFAM" id="SSF56281">
    <property type="entry name" value="Metallo-hydrolase/oxidoreductase"/>
    <property type="match status" value="1"/>
</dbReference>
<dbReference type="PANTHER" id="PTHR46094">
    <property type="entry name" value="INTEGRATOR COMPLEX SUBUNIT 9"/>
    <property type="match status" value="1"/>
</dbReference>
<feature type="non-terminal residue" evidence="7">
    <location>
        <position position="1"/>
    </location>
</feature>
<evidence type="ECO:0000256" key="1">
    <source>
        <dbReference type="ARBA" id="ARBA00004123"/>
    </source>
</evidence>
<comment type="caution">
    <text evidence="7">The sequence shown here is derived from an EMBL/GenBank/DDBJ whole genome shotgun (WGS) entry which is preliminary data.</text>
</comment>
<evidence type="ECO:0000256" key="3">
    <source>
        <dbReference type="ARBA" id="ARBA00006861"/>
    </source>
</evidence>
<dbReference type="Proteomes" id="UP001432027">
    <property type="component" value="Unassembled WGS sequence"/>
</dbReference>
<keyword evidence="4" id="KW-0963">Cytoplasm</keyword>
<dbReference type="SMART" id="SM01027">
    <property type="entry name" value="Beta-Casp"/>
    <property type="match status" value="1"/>
</dbReference>
<keyword evidence="8" id="KW-1185">Reference proteome</keyword>
<dbReference type="GO" id="GO:0034472">
    <property type="term" value="P:snRNA 3'-end processing"/>
    <property type="evidence" value="ECO:0007669"/>
    <property type="project" value="TreeGrafter"/>
</dbReference>
<comment type="similarity">
    <text evidence="3">Belongs to the metallo-beta-lactamase superfamily. RNA-metabolizing metallo-beta-lactamase-like family. INTS9 subfamily.</text>
</comment>
<accession>A0AAV5SCM3</accession>
<dbReference type="AlphaFoldDB" id="A0AAV5SCM3"/>
<evidence type="ECO:0000313" key="7">
    <source>
        <dbReference type="EMBL" id="GMS80584.1"/>
    </source>
</evidence>
<keyword evidence="5" id="KW-0539">Nucleus</keyword>
<proteinExistence type="inferred from homology"/>
<dbReference type="PANTHER" id="PTHR46094:SF1">
    <property type="entry name" value="INTEGRATOR COMPLEX SUBUNIT 9"/>
    <property type="match status" value="1"/>
</dbReference>
<name>A0AAV5SCM3_9BILA</name>
<dbReference type="Pfam" id="PF16661">
    <property type="entry name" value="Lactamase_B_6"/>
    <property type="match status" value="1"/>
</dbReference>
<dbReference type="Gene3D" id="3.60.15.10">
    <property type="entry name" value="Ribonuclease Z/Hydroxyacylglutathione hydrolase-like"/>
    <property type="match status" value="1"/>
</dbReference>
<dbReference type="EMBL" id="BTSX01000001">
    <property type="protein sequence ID" value="GMS80584.1"/>
    <property type="molecule type" value="Genomic_DNA"/>
</dbReference>
<evidence type="ECO:0000313" key="8">
    <source>
        <dbReference type="Proteomes" id="UP001432027"/>
    </source>
</evidence>
<organism evidence="7 8">
    <name type="scientific">Pristionchus entomophagus</name>
    <dbReference type="NCBI Taxonomy" id="358040"/>
    <lineage>
        <taxon>Eukaryota</taxon>
        <taxon>Metazoa</taxon>
        <taxon>Ecdysozoa</taxon>
        <taxon>Nematoda</taxon>
        <taxon>Chromadorea</taxon>
        <taxon>Rhabditida</taxon>
        <taxon>Rhabditina</taxon>
        <taxon>Diplogasteromorpha</taxon>
        <taxon>Diplogasteroidea</taxon>
        <taxon>Neodiplogasteridae</taxon>
        <taxon>Pristionchus</taxon>
    </lineage>
</organism>
<dbReference type="Pfam" id="PF10996">
    <property type="entry name" value="Beta-Casp"/>
    <property type="match status" value="1"/>
</dbReference>
<comment type="subcellular location">
    <subcellularLocation>
        <location evidence="2">Cytoplasm</location>
    </subcellularLocation>
    <subcellularLocation>
        <location evidence="1">Nucleus</location>
    </subcellularLocation>
</comment>